<evidence type="ECO:0000256" key="2">
    <source>
        <dbReference type="ARBA" id="ARBA00001541"/>
    </source>
</evidence>
<evidence type="ECO:0000256" key="1">
    <source>
        <dbReference type="ARBA" id="ARBA00000085"/>
    </source>
</evidence>
<sequence length="1195" mass="132684">MASNDKTPGSSPDESATGSARQTVVIGVGAPAHNGGLDEFLRSSHELRSAALVIVLQSKDPVTPARLDEIKAAATSRLVAIEDQMSIEAGRIYLAPEGMKVTVSGNQFRVRPAKEAPGERGTIDSFLVPLAEQEREFAVGVVLAGVGGDGTLGVTSIKEQGGFTLAQRLPGEDHSEMSLQSAVAIADVVAPINEIVQRLVAHLGSVAPVPSPKNFDEIVTAAGPALARIATVLRNRTGHDFHGYKHNTFLRRVQRRMQVTQMPTIESYLDHLRAEPDEAQNLFNDLLIGVTHFFRDRKEFEALEREVIPKIFEGKGSNDHLRVWVLGCATGEEAYSIAILLREYSARLDAVPHIQIFATDIDNRALAQARVGRFAASAVQDVTPERLARWFVKEGDTYCIVKELREMCIFSQHNLIKDAPFSRLDLVSCRNLLIYLNAELQNRVIPLFHFALRPGGFLFLGNSENVTRHSKLFATVDRRYRIFRHVEGLTRILPDFPLMANADRRGVAETPRTARVNTSNGAALNKQAERIMERYAPAYLIVDENHDVVHFSGRTGKYLDPPTGLASLNIMNLVHRDLRMDLRSALHRAESENTTIRVSGLRVGQNGKTMFVTLSVEPIESALGQPSRYAIILQDGHIVTDEEDQANFVASSGGGVTDEHVRRLEEELRVTRDRLQATIEELESTNEELKASNEEYQSVNEELQSSNEELETSKEELQSLNEELQTVNGELAHRVEELARANSDLKNLLESTQIATIFLDNDLRITSFTPEMSDILHLIETDIGRPIHHIAKKIAYEDLEGDVRRVIRTLGTIERETVSQQTNSHYLTRILPYRSINNVIEGAVVTFLDVTRLSRAEERLRESEARLRAIVEGIPQLVWRASDGGHRTWSSPQWTEFTGQSAEAALEFGWLEVVAQEDRERVKAAWQDAQLTGQLSMEHKLWNVKENAYKAVHLRATPVWGDSNKPTEWFGTATDVHELLRLQDRQQVLLHELQHRVRNILAVVRSVAQRTGKSSDSVEAYSNTLAGRINAMARTHNVLTSSPDASIDLHTLIRSEIEATGNESDHQLSLSGPEITLSGKAAENIGLAMHELATNALKYGALANPTGHINVAWNIDGTADKPALVLTWRETKVDVSSPSRRGFGSELIEHVVPYDFGGTGKMEFKPDGLLCVLSLPLNGEMRVNGDELETGTGHR</sequence>
<feature type="region of interest" description="Disordered" evidence="11">
    <location>
        <begin position="686"/>
        <end position="712"/>
    </location>
</feature>
<dbReference type="Pfam" id="PF07536">
    <property type="entry name" value="HWE_HK"/>
    <property type="match status" value="1"/>
</dbReference>
<keyword evidence="15" id="KW-1185">Reference proteome</keyword>
<keyword evidence="3" id="KW-0597">Phosphoprotein</keyword>
<dbReference type="PANTHER" id="PTHR24422">
    <property type="entry name" value="CHEMOTAXIS PROTEIN METHYLTRANSFERASE"/>
    <property type="match status" value="1"/>
</dbReference>
<evidence type="ECO:0000256" key="9">
    <source>
        <dbReference type="ARBA" id="ARBA00022840"/>
    </source>
</evidence>
<dbReference type="GO" id="GO:0008168">
    <property type="term" value="F:methyltransferase activity"/>
    <property type="evidence" value="ECO:0007669"/>
    <property type="project" value="UniProtKB-KW"/>
</dbReference>
<evidence type="ECO:0000256" key="5">
    <source>
        <dbReference type="ARBA" id="ARBA00022679"/>
    </source>
</evidence>
<evidence type="ECO:0000256" key="11">
    <source>
        <dbReference type="SAM" id="MobiDB-lite"/>
    </source>
</evidence>
<gene>
    <name evidence="14" type="ORF">ACFPN2_11885</name>
</gene>
<evidence type="ECO:0000256" key="10">
    <source>
        <dbReference type="PROSITE-ProRule" id="PRU00050"/>
    </source>
</evidence>
<evidence type="ECO:0000259" key="12">
    <source>
        <dbReference type="PROSITE" id="PS50122"/>
    </source>
</evidence>
<evidence type="ECO:0000256" key="6">
    <source>
        <dbReference type="ARBA" id="ARBA00022691"/>
    </source>
</evidence>
<feature type="domain" description="CheB-type methylesterase" evidence="12">
    <location>
        <begin position="50"/>
        <end position="167"/>
    </location>
</feature>
<keyword evidence="9" id="KW-0067">ATP-binding</keyword>
<evidence type="ECO:0000256" key="4">
    <source>
        <dbReference type="ARBA" id="ARBA00022603"/>
    </source>
</evidence>
<dbReference type="SUPFAM" id="SSF47757">
    <property type="entry name" value="Chemotaxis receptor methyltransferase CheR, N-terminal domain"/>
    <property type="match status" value="1"/>
</dbReference>
<evidence type="ECO:0000259" key="13">
    <source>
        <dbReference type="PROSITE" id="PS50123"/>
    </source>
</evidence>
<dbReference type="Pfam" id="PF03705">
    <property type="entry name" value="CheR_N"/>
    <property type="match status" value="1"/>
</dbReference>
<dbReference type="EMBL" id="JBHSDU010000003">
    <property type="protein sequence ID" value="MFC4309783.1"/>
    <property type="molecule type" value="Genomic_DNA"/>
</dbReference>
<reference evidence="15" key="1">
    <citation type="journal article" date="2019" name="Int. J. Syst. Evol. Microbiol.">
        <title>The Global Catalogue of Microorganisms (GCM) 10K type strain sequencing project: providing services to taxonomists for standard genome sequencing and annotation.</title>
        <authorList>
            <consortium name="The Broad Institute Genomics Platform"/>
            <consortium name="The Broad Institute Genome Sequencing Center for Infectious Disease"/>
            <person name="Wu L."/>
            <person name="Ma J."/>
        </authorList>
    </citation>
    <scope>NUCLEOTIDE SEQUENCE [LARGE SCALE GENOMIC DNA]</scope>
    <source>
        <strain evidence="15">CGMCC 1.10759</strain>
    </source>
</reference>
<dbReference type="Gene3D" id="1.10.155.10">
    <property type="entry name" value="Chemotaxis receptor methyltransferase CheR, N-terminal domain"/>
    <property type="match status" value="1"/>
</dbReference>
<proteinExistence type="predicted"/>
<dbReference type="SMART" id="SM00091">
    <property type="entry name" value="PAS"/>
    <property type="match status" value="3"/>
</dbReference>
<dbReference type="PROSITE" id="PS50122">
    <property type="entry name" value="CHEB"/>
    <property type="match status" value="1"/>
</dbReference>
<keyword evidence="6" id="KW-0949">S-adenosyl-L-methionine</keyword>
<evidence type="ECO:0000256" key="7">
    <source>
        <dbReference type="ARBA" id="ARBA00022741"/>
    </source>
</evidence>
<accession>A0ABV8SS28</accession>
<keyword evidence="5" id="KW-0808">Transferase</keyword>
<evidence type="ECO:0000313" key="15">
    <source>
        <dbReference type="Proteomes" id="UP001595904"/>
    </source>
</evidence>
<dbReference type="PANTHER" id="PTHR24422:SF27">
    <property type="entry name" value="PROTEIN-GLUTAMATE O-METHYLTRANSFERASE"/>
    <property type="match status" value="1"/>
</dbReference>
<keyword evidence="8" id="KW-0418">Kinase</keyword>
<comment type="caution">
    <text evidence="10">Lacks conserved residue(s) required for the propagation of feature annotation.</text>
</comment>
<comment type="catalytic activity">
    <reaction evidence="1">
        <text>ATP + protein L-histidine = ADP + protein N-phospho-L-histidine.</text>
        <dbReference type="EC" id="2.7.13.3"/>
    </reaction>
</comment>
<dbReference type="InterPro" id="IPR036804">
    <property type="entry name" value="CheR_N_sf"/>
</dbReference>
<dbReference type="SUPFAM" id="SSF53335">
    <property type="entry name" value="S-adenosyl-L-methionine-dependent methyltransferases"/>
    <property type="match status" value="1"/>
</dbReference>
<feature type="region of interest" description="Disordered" evidence="11">
    <location>
        <begin position="1"/>
        <end position="20"/>
    </location>
</feature>
<dbReference type="Pfam" id="PF08447">
    <property type="entry name" value="PAS_3"/>
    <property type="match status" value="1"/>
</dbReference>
<dbReference type="SMART" id="SM00911">
    <property type="entry name" value="HWE_HK"/>
    <property type="match status" value="1"/>
</dbReference>
<dbReference type="InterPro" id="IPR036890">
    <property type="entry name" value="HATPase_C_sf"/>
</dbReference>
<dbReference type="Gene3D" id="3.40.50.180">
    <property type="entry name" value="Methylesterase CheB, C-terminal domain"/>
    <property type="match status" value="1"/>
</dbReference>
<dbReference type="Pfam" id="PF01739">
    <property type="entry name" value="CheR"/>
    <property type="match status" value="1"/>
</dbReference>
<dbReference type="InterPro" id="IPR022642">
    <property type="entry name" value="CheR_C"/>
</dbReference>
<dbReference type="Gene3D" id="3.40.50.150">
    <property type="entry name" value="Vaccinia Virus protein VP39"/>
    <property type="match status" value="1"/>
</dbReference>
<dbReference type="InterPro" id="IPR000780">
    <property type="entry name" value="CheR_MeTrfase"/>
</dbReference>
<dbReference type="Pfam" id="PF01339">
    <property type="entry name" value="CheB_methylest"/>
    <property type="match status" value="1"/>
</dbReference>
<dbReference type="SMART" id="SM00138">
    <property type="entry name" value="MeTrc"/>
    <property type="match status" value="1"/>
</dbReference>
<feature type="compositionally biased region" description="Low complexity" evidence="11">
    <location>
        <begin position="697"/>
        <end position="707"/>
    </location>
</feature>
<protein>
    <submittedName>
        <fullName evidence="14">CheR family methyltransferase</fullName>
    </submittedName>
</protein>
<dbReference type="Proteomes" id="UP001595904">
    <property type="component" value="Unassembled WGS sequence"/>
</dbReference>
<evidence type="ECO:0000313" key="14">
    <source>
        <dbReference type="EMBL" id="MFC4309783.1"/>
    </source>
</evidence>
<dbReference type="CDD" id="cd00130">
    <property type="entry name" value="PAS"/>
    <property type="match status" value="1"/>
</dbReference>
<evidence type="ECO:0000256" key="3">
    <source>
        <dbReference type="ARBA" id="ARBA00022553"/>
    </source>
</evidence>
<dbReference type="InterPro" id="IPR022641">
    <property type="entry name" value="CheR_N"/>
</dbReference>
<keyword evidence="7" id="KW-0547">Nucleotide-binding</keyword>
<dbReference type="GO" id="GO:0032259">
    <property type="term" value="P:methylation"/>
    <property type="evidence" value="ECO:0007669"/>
    <property type="project" value="UniProtKB-KW"/>
</dbReference>
<name>A0ABV8SS28_9GAMM</name>
<dbReference type="SUPFAM" id="SSF55785">
    <property type="entry name" value="PYP-like sensor domain (PAS domain)"/>
    <property type="match status" value="2"/>
</dbReference>
<dbReference type="InterPro" id="IPR035965">
    <property type="entry name" value="PAS-like_dom_sf"/>
</dbReference>
<dbReference type="RefSeq" id="WP_380596817.1">
    <property type="nucleotide sequence ID" value="NZ_JBHSDU010000003.1"/>
</dbReference>
<dbReference type="Gene3D" id="3.30.450.20">
    <property type="entry name" value="PAS domain"/>
    <property type="match status" value="2"/>
</dbReference>
<dbReference type="InterPro" id="IPR029063">
    <property type="entry name" value="SAM-dependent_MTases_sf"/>
</dbReference>
<dbReference type="CDD" id="cd02440">
    <property type="entry name" value="AdoMet_MTases"/>
    <property type="match status" value="1"/>
</dbReference>
<dbReference type="InterPro" id="IPR013655">
    <property type="entry name" value="PAS_fold_3"/>
</dbReference>
<keyword evidence="4 14" id="KW-0489">Methyltransferase</keyword>
<organism evidence="14 15">
    <name type="scientific">Steroidobacter flavus</name>
    <dbReference type="NCBI Taxonomy" id="1842136"/>
    <lineage>
        <taxon>Bacteria</taxon>
        <taxon>Pseudomonadati</taxon>
        <taxon>Pseudomonadota</taxon>
        <taxon>Gammaproteobacteria</taxon>
        <taxon>Steroidobacterales</taxon>
        <taxon>Steroidobacteraceae</taxon>
        <taxon>Steroidobacter</taxon>
    </lineage>
</organism>
<dbReference type="InterPro" id="IPR050903">
    <property type="entry name" value="Bact_Chemotaxis_MeTrfase"/>
</dbReference>
<dbReference type="PRINTS" id="PR00996">
    <property type="entry name" value="CHERMTFRASE"/>
</dbReference>
<comment type="caution">
    <text evidence="14">The sequence shown here is derived from an EMBL/GenBank/DDBJ whole genome shotgun (WGS) entry which is preliminary data.</text>
</comment>
<dbReference type="PROSITE" id="PS50123">
    <property type="entry name" value="CHER"/>
    <property type="match status" value="1"/>
</dbReference>
<dbReference type="Pfam" id="PF13596">
    <property type="entry name" value="PAS_10"/>
    <property type="match status" value="1"/>
</dbReference>
<dbReference type="InterPro" id="IPR000673">
    <property type="entry name" value="Sig_transdc_resp-reg_Me-estase"/>
</dbReference>
<comment type="catalytic activity">
    <reaction evidence="2">
        <text>L-glutamyl-[protein] + S-adenosyl-L-methionine = [protein]-L-glutamate 5-O-methyl ester + S-adenosyl-L-homocysteine</text>
        <dbReference type="Rhea" id="RHEA:24452"/>
        <dbReference type="Rhea" id="RHEA-COMP:10208"/>
        <dbReference type="Rhea" id="RHEA-COMP:10311"/>
        <dbReference type="ChEBI" id="CHEBI:29973"/>
        <dbReference type="ChEBI" id="CHEBI:57856"/>
        <dbReference type="ChEBI" id="CHEBI:59789"/>
        <dbReference type="ChEBI" id="CHEBI:82795"/>
        <dbReference type="EC" id="2.1.1.80"/>
    </reaction>
</comment>
<dbReference type="InterPro" id="IPR035909">
    <property type="entry name" value="CheB_C"/>
</dbReference>
<dbReference type="NCBIfam" id="TIGR00229">
    <property type="entry name" value="sensory_box"/>
    <property type="match status" value="1"/>
</dbReference>
<dbReference type="SUPFAM" id="SSF52738">
    <property type="entry name" value="Methylesterase CheB, C-terminal domain"/>
    <property type="match status" value="1"/>
</dbReference>
<evidence type="ECO:0000256" key="8">
    <source>
        <dbReference type="ARBA" id="ARBA00022777"/>
    </source>
</evidence>
<dbReference type="InterPro" id="IPR011102">
    <property type="entry name" value="Sig_transdc_His_kinase_HWE"/>
</dbReference>
<dbReference type="Gene3D" id="3.30.565.10">
    <property type="entry name" value="Histidine kinase-like ATPase, C-terminal domain"/>
    <property type="match status" value="1"/>
</dbReference>
<dbReference type="InterPro" id="IPR000014">
    <property type="entry name" value="PAS"/>
</dbReference>
<feature type="domain" description="CheR-type methyltransferase" evidence="13">
    <location>
        <begin position="214"/>
        <end position="484"/>
    </location>
</feature>